<reference evidence="2" key="2">
    <citation type="submission" date="2018-05" db="EMBL/GenBank/DDBJ databases">
        <title>Genome Assembly Of Bacteriophage Specific To Escherichia coli 0157:H7.</title>
        <authorList>
            <person name="Ahmad Hisham U.B."/>
            <person name="Ramli N.A."/>
            <person name="Mohamad Zawawi N.A."/>
            <person name="Mat Arip Y."/>
        </authorList>
    </citation>
    <scope>NUCLEOTIDE SEQUENCE [LARGE SCALE GENOMIC DNA]</scope>
</reference>
<proteinExistence type="predicted"/>
<protein>
    <submittedName>
        <fullName evidence="1">Uncharacterized protein</fullName>
    </submittedName>
</protein>
<dbReference type="Proteomes" id="UP000252104">
    <property type="component" value="Segment"/>
</dbReference>
<reference evidence="1 2" key="1">
    <citation type="submission" date="2018-05" db="EMBL/GenBank/DDBJ databases">
        <title>Characterization Of A New Bacterial Virus From Orangutan (Pongo pygmaeus).</title>
        <authorList>
            <person name="Ahmad Hisham U.B."/>
            <person name="Ramli N.A."/>
            <person name="Mohamad Zawawi N.A."/>
            <person name="Mat Arip Y."/>
        </authorList>
    </citation>
    <scope>NUCLEOTIDE SEQUENCE [LARGE SCALE GENOMIC DNA]</scope>
</reference>
<dbReference type="EMBL" id="MH383160">
    <property type="protein sequence ID" value="AXC36547.1"/>
    <property type="molecule type" value="Genomic_DNA"/>
</dbReference>
<accession>A0A2Z5HA10</accession>
<sequence>MLPFGRMVKYGNKIEYKPDGEQLITTIGTTQFTVPAGVTEISVCVISPGGQRGAGGGLSWRNNIPVTSGEYLSVSLTHPNTTTPVENGLYRGTEKLCVSFTGEYRVGGLGGKAANAINDGGGNGGNAGVSGGAVIGGGAGGYTGKGGNGDAITGENGAGGGGGGGAFYNTSFIGTGGGTGIIVQGANGIGGRYDGSYNGGAGSGGAGKMYGGGGSIWDNFSYTAAGGGAVRIIWGRGRYYPNNSV</sequence>
<organism evidence="1 2">
    <name type="scientific">Escherichia phage UB</name>
    <dbReference type="NCBI Taxonomy" id="2268588"/>
    <lineage>
        <taxon>Viruses</taxon>
        <taxon>Duplodnaviria</taxon>
        <taxon>Heunggongvirae</taxon>
        <taxon>Uroviricota</taxon>
        <taxon>Caudoviricetes</taxon>
        <taxon>Asteriusvirus</taxon>
        <taxon>Asteriusvirus PBECO4</taxon>
    </lineage>
</organism>
<evidence type="ECO:0000313" key="2">
    <source>
        <dbReference type="Proteomes" id="UP000252104"/>
    </source>
</evidence>
<name>A0A2Z5HA10_9CAUD</name>
<evidence type="ECO:0000313" key="1">
    <source>
        <dbReference type="EMBL" id="AXC36547.1"/>
    </source>
</evidence>